<keyword evidence="8" id="KW-1185">Reference proteome</keyword>
<dbReference type="PANTHER" id="PTHR19818">
    <property type="entry name" value="ZINC FINGER PROTEIN ZIC AND GLI"/>
    <property type="match status" value="1"/>
</dbReference>
<sequence>MPAKRSSTTRSRVQCGECDKSFCGTFELKRHAVLHSKDKSKHAHKCPFPDCGHAALQKSNLQTHINSVHLKIRTNKCTIFPGVCNADFCEASSLIRHEKNAHGWYRKDGKFRPVERSARKPRVIKSAGHGTHQQPVAQDQLSSLLSLDTLLSMSPSSSPSSSPSDSFSSDYVSSDYFSPSPSPDLPTPDAFQLEYTQPSIVHDFSAESFDAFNSTSFDPLLFEPIQHMSLTSASTSDFVQGNSATICPPPPSEFDLLDVFSSFAPDLTSFGAGPSPPAPFHTDATDNASSQVVEAHTEWMSPALEPLLSEFTCHSSFEFSDSMPSVNASRSTGFDLSTTSIDFDSLLQDIGVEDRLLESLGFF</sequence>
<dbReference type="InterPro" id="IPR036236">
    <property type="entry name" value="Znf_C2H2_sf"/>
</dbReference>
<keyword evidence="4" id="KW-0862">Zinc</keyword>
<dbReference type="PROSITE" id="PS50157">
    <property type="entry name" value="ZINC_FINGER_C2H2_2"/>
    <property type="match status" value="2"/>
</dbReference>
<dbReference type="InParanoid" id="A0A0H2R5K5"/>
<dbReference type="GO" id="GO:0005634">
    <property type="term" value="C:nucleus"/>
    <property type="evidence" value="ECO:0007669"/>
    <property type="project" value="UniProtKB-ARBA"/>
</dbReference>
<dbReference type="InterPro" id="IPR013087">
    <property type="entry name" value="Znf_C2H2_type"/>
</dbReference>
<accession>A0A0H2R5K5</accession>
<evidence type="ECO:0000313" key="7">
    <source>
        <dbReference type="EMBL" id="KLO06627.1"/>
    </source>
</evidence>
<dbReference type="STRING" id="27342.A0A0H2R5K5"/>
<dbReference type="PROSITE" id="PS00028">
    <property type="entry name" value="ZINC_FINGER_C2H2_1"/>
    <property type="match status" value="1"/>
</dbReference>
<dbReference type="GO" id="GO:0045944">
    <property type="term" value="P:positive regulation of transcription by RNA polymerase II"/>
    <property type="evidence" value="ECO:0007669"/>
    <property type="project" value="UniProtKB-ARBA"/>
</dbReference>
<evidence type="ECO:0000256" key="5">
    <source>
        <dbReference type="PROSITE-ProRule" id="PRU00042"/>
    </source>
</evidence>
<feature type="domain" description="C2H2-type" evidence="6">
    <location>
        <begin position="44"/>
        <end position="74"/>
    </location>
</feature>
<name>A0A0H2R5K5_9AGAM</name>
<evidence type="ECO:0000256" key="3">
    <source>
        <dbReference type="ARBA" id="ARBA00022771"/>
    </source>
</evidence>
<dbReference type="EMBL" id="KQ086191">
    <property type="protein sequence ID" value="KLO06627.1"/>
    <property type="molecule type" value="Genomic_DNA"/>
</dbReference>
<gene>
    <name evidence="7" type="ORF">SCHPADRAFT_895272</name>
</gene>
<evidence type="ECO:0000256" key="4">
    <source>
        <dbReference type="ARBA" id="ARBA00022833"/>
    </source>
</evidence>
<evidence type="ECO:0000259" key="6">
    <source>
        <dbReference type="PROSITE" id="PS50157"/>
    </source>
</evidence>
<dbReference type="OrthoDB" id="654211at2759"/>
<protein>
    <recommendedName>
        <fullName evidence="6">C2H2-type domain-containing protein</fullName>
    </recommendedName>
</protein>
<organism evidence="7 8">
    <name type="scientific">Schizopora paradoxa</name>
    <dbReference type="NCBI Taxonomy" id="27342"/>
    <lineage>
        <taxon>Eukaryota</taxon>
        <taxon>Fungi</taxon>
        <taxon>Dikarya</taxon>
        <taxon>Basidiomycota</taxon>
        <taxon>Agaricomycotina</taxon>
        <taxon>Agaricomycetes</taxon>
        <taxon>Hymenochaetales</taxon>
        <taxon>Schizoporaceae</taxon>
        <taxon>Schizopora</taxon>
    </lineage>
</organism>
<keyword evidence="2" id="KW-0677">Repeat</keyword>
<dbReference type="GO" id="GO:0008270">
    <property type="term" value="F:zinc ion binding"/>
    <property type="evidence" value="ECO:0007669"/>
    <property type="project" value="UniProtKB-KW"/>
</dbReference>
<evidence type="ECO:0000256" key="1">
    <source>
        <dbReference type="ARBA" id="ARBA00022723"/>
    </source>
</evidence>
<dbReference type="Proteomes" id="UP000053477">
    <property type="component" value="Unassembled WGS sequence"/>
</dbReference>
<dbReference type="Gene3D" id="3.30.160.60">
    <property type="entry name" value="Classic Zinc Finger"/>
    <property type="match status" value="1"/>
</dbReference>
<keyword evidence="1" id="KW-0479">Metal-binding</keyword>
<dbReference type="SUPFAM" id="SSF57667">
    <property type="entry name" value="beta-beta-alpha zinc fingers"/>
    <property type="match status" value="1"/>
</dbReference>
<dbReference type="GO" id="GO:0000981">
    <property type="term" value="F:DNA-binding transcription factor activity, RNA polymerase II-specific"/>
    <property type="evidence" value="ECO:0007669"/>
    <property type="project" value="TreeGrafter"/>
</dbReference>
<keyword evidence="3 5" id="KW-0863">Zinc-finger</keyword>
<dbReference type="PANTHER" id="PTHR19818:SF139">
    <property type="entry name" value="PAIR-RULE PROTEIN ODD-PAIRED"/>
    <property type="match status" value="1"/>
</dbReference>
<dbReference type="AlphaFoldDB" id="A0A0H2R5K5"/>
<proteinExistence type="predicted"/>
<reference evidence="7 8" key="1">
    <citation type="submission" date="2015-04" db="EMBL/GenBank/DDBJ databases">
        <title>Complete genome sequence of Schizopora paradoxa KUC8140, a cosmopolitan wood degrader in East Asia.</title>
        <authorList>
            <consortium name="DOE Joint Genome Institute"/>
            <person name="Min B."/>
            <person name="Park H."/>
            <person name="Jang Y."/>
            <person name="Kim J.-J."/>
            <person name="Kim K.H."/>
            <person name="Pangilinan J."/>
            <person name="Lipzen A."/>
            <person name="Riley R."/>
            <person name="Grigoriev I.V."/>
            <person name="Spatafora J.W."/>
            <person name="Choi I.-G."/>
        </authorList>
    </citation>
    <scope>NUCLEOTIDE SEQUENCE [LARGE SCALE GENOMIC DNA]</scope>
    <source>
        <strain evidence="7 8">KUC8140</strain>
    </source>
</reference>
<dbReference type="GO" id="GO:0000978">
    <property type="term" value="F:RNA polymerase II cis-regulatory region sequence-specific DNA binding"/>
    <property type="evidence" value="ECO:0007669"/>
    <property type="project" value="TreeGrafter"/>
</dbReference>
<evidence type="ECO:0000313" key="8">
    <source>
        <dbReference type="Proteomes" id="UP000053477"/>
    </source>
</evidence>
<dbReference type="SMART" id="SM00355">
    <property type="entry name" value="ZnF_C2H2"/>
    <property type="match status" value="3"/>
</dbReference>
<evidence type="ECO:0000256" key="2">
    <source>
        <dbReference type="ARBA" id="ARBA00022737"/>
    </source>
</evidence>
<dbReference type="InterPro" id="IPR050329">
    <property type="entry name" value="GLI_C2H2-zinc-finger"/>
</dbReference>
<feature type="domain" description="C2H2-type" evidence="6">
    <location>
        <begin position="13"/>
        <end position="40"/>
    </location>
</feature>